<proteinExistence type="predicted"/>
<dbReference type="NCBIfam" id="TIGR01900">
    <property type="entry name" value="dapE-gram_pos"/>
    <property type="match status" value="1"/>
</dbReference>
<evidence type="ECO:0000256" key="1">
    <source>
        <dbReference type="ARBA" id="ARBA00022723"/>
    </source>
</evidence>
<name>D6ZWJ7_BIFLJ</name>
<dbReference type="GO" id="GO:0008777">
    <property type="term" value="F:acetylornithine deacetylase activity"/>
    <property type="evidence" value="ECO:0007669"/>
    <property type="project" value="TreeGrafter"/>
</dbReference>
<gene>
    <name evidence="5" type="ordered locus">BLJ_1831</name>
</gene>
<dbReference type="InterPro" id="IPR011650">
    <property type="entry name" value="Peptidase_M20_dimer"/>
</dbReference>
<dbReference type="Gene3D" id="3.40.630.10">
    <property type="entry name" value="Zn peptidases"/>
    <property type="match status" value="1"/>
</dbReference>
<evidence type="ECO:0000256" key="3">
    <source>
        <dbReference type="NCBIfam" id="TIGR01900"/>
    </source>
</evidence>
<dbReference type="SUPFAM" id="SSF55031">
    <property type="entry name" value="Bacterial exopeptidase dimerisation domain"/>
    <property type="match status" value="1"/>
</dbReference>
<organism evidence="5 6">
    <name type="scientific">Bifidobacterium longum subsp. longum (strain JDM301)</name>
    <dbReference type="NCBI Taxonomy" id="759350"/>
    <lineage>
        <taxon>Bacteria</taxon>
        <taxon>Bacillati</taxon>
        <taxon>Actinomycetota</taxon>
        <taxon>Actinomycetes</taxon>
        <taxon>Bifidobacteriales</taxon>
        <taxon>Bifidobacteriaceae</taxon>
        <taxon>Bifidobacterium</taxon>
    </lineage>
</organism>
<dbReference type="GO" id="GO:0006526">
    <property type="term" value="P:L-arginine biosynthetic process"/>
    <property type="evidence" value="ECO:0007669"/>
    <property type="project" value="TreeGrafter"/>
</dbReference>
<dbReference type="InterPro" id="IPR002933">
    <property type="entry name" value="Peptidase_M20"/>
</dbReference>
<dbReference type="Proteomes" id="UP000006740">
    <property type="component" value="Chromosome"/>
</dbReference>
<dbReference type="PANTHER" id="PTHR43808:SF31">
    <property type="entry name" value="N-ACETYL-L-CITRULLINE DEACETYLASE"/>
    <property type="match status" value="1"/>
</dbReference>
<dbReference type="KEGG" id="bll:BLJ_1831"/>
<keyword evidence="2" id="KW-0378">Hydrolase</keyword>
<evidence type="ECO:0000313" key="6">
    <source>
        <dbReference type="Proteomes" id="UP000006740"/>
    </source>
</evidence>
<evidence type="ECO:0000313" key="5">
    <source>
        <dbReference type="EMBL" id="ADH01254.1"/>
    </source>
</evidence>
<dbReference type="GO" id="GO:0009014">
    <property type="term" value="F:succinyl-diaminopimelate desuccinylase activity"/>
    <property type="evidence" value="ECO:0007669"/>
    <property type="project" value="UniProtKB-UniRule"/>
</dbReference>
<dbReference type="EMBL" id="CP002010">
    <property type="protein sequence ID" value="ADH01254.1"/>
    <property type="molecule type" value="Genomic_DNA"/>
</dbReference>
<dbReference type="Pfam" id="PF01546">
    <property type="entry name" value="Peptidase_M20"/>
    <property type="match status" value="1"/>
</dbReference>
<dbReference type="Gene3D" id="3.30.70.360">
    <property type="match status" value="1"/>
</dbReference>
<dbReference type="GO" id="GO:0046872">
    <property type="term" value="F:metal ion binding"/>
    <property type="evidence" value="ECO:0007669"/>
    <property type="project" value="UniProtKB-KW"/>
</dbReference>
<reference evidence="5 6" key="1">
    <citation type="journal article" date="2010" name="J. Bacteriol.">
        <title>Complete genome sequence of Bifidobacterium longum JDM301.</title>
        <authorList>
            <person name="Wei Y.X."/>
            <person name="Zhang Z.Y."/>
            <person name="Liu C."/>
            <person name="Zhu Y.Z."/>
            <person name="Zhu Y.Q."/>
            <person name="Zheng H."/>
            <person name="Zhao G.P."/>
            <person name="Wang S."/>
            <person name="Guo X.K."/>
        </authorList>
    </citation>
    <scope>NUCLEOTIDE SEQUENCE [LARGE SCALE GENOMIC DNA]</scope>
    <source>
        <strain evidence="5 6">JDM301</strain>
    </source>
</reference>
<dbReference type="SUPFAM" id="SSF53187">
    <property type="entry name" value="Zn-dependent exopeptidases"/>
    <property type="match status" value="1"/>
</dbReference>
<sequence length="444" mass="48106">MALIRPDIILPFATPVWHIKMYSAAKSHVVGVLGPPPTRYAVHMTLELNRTASTAEQLNSLLTQIMENFSVSDHEGPLTDEVEAFLNEQEHLTVRRHGDTVVASTDFGEPNRVILAGHLDTVPVIDNFPPKWLEPGDSLIREEIAHAHPEDRVLWGRGATDMKASDAVMLYLAATLDGRTPETTPKVDLTYVFYDHEEVVAEKNGLRKVVEAHPDWITGDFAIIGEPTNSGIEGGCNGTIRFDVVTHGVAAHSARAWMGENAIHKAADILSRLNAYEPATVNVDGLDYREGLNATLISGGKGTNVIPDECRVHVNYRFAPDKSLAEAKALMMGADAGAELGNGEHVATGGVFEGYGIEMKDESPSARPGLNAPLAQDLVRLVKERTGRDPLAKLGWTDVARFSQLGIPAVNLGAGDPLLAHKHDEQVPESDLAAMTAILTDWLV</sequence>
<dbReference type="EC" id="3.5.1.18" evidence="3"/>
<feature type="domain" description="Peptidase M20 dimerisation" evidence="4">
    <location>
        <begin position="238"/>
        <end position="331"/>
    </location>
</feature>
<dbReference type="HOGENOM" id="CLU_021802_1_0_11"/>
<dbReference type="InterPro" id="IPR036264">
    <property type="entry name" value="Bact_exopeptidase_dim_dom"/>
</dbReference>
<evidence type="ECO:0000256" key="2">
    <source>
        <dbReference type="ARBA" id="ARBA00022801"/>
    </source>
</evidence>
<dbReference type="InterPro" id="IPR050072">
    <property type="entry name" value="Peptidase_M20A"/>
</dbReference>
<evidence type="ECO:0000259" key="4">
    <source>
        <dbReference type="Pfam" id="PF07687"/>
    </source>
</evidence>
<dbReference type="Pfam" id="PF07687">
    <property type="entry name" value="M20_dimer"/>
    <property type="match status" value="1"/>
</dbReference>
<dbReference type="PANTHER" id="PTHR43808">
    <property type="entry name" value="ACETYLORNITHINE DEACETYLASE"/>
    <property type="match status" value="1"/>
</dbReference>
<dbReference type="CDD" id="cd05647">
    <property type="entry name" value="M20_DapE_actinobac"/>
    <property type="match status" value="1"/>
</dbReference>
<dbReference type="GO" id="GO:0009089">
    <property type="term" value="P:lysine biosynthetic process via diaminopimelate"/>
    <property type="evidence" value="ECO:0007669"/>
    <property type="project" value="UniProtKB-UniRule"/>
</dbReference>
<dbReference type="AlphaFoldDB" id="D6ZWJ7"/>
<accession>D6ZWJ7</accession>
<keyword evidence="1" id="KW-0479">Metal-binding</keyword>
<protein>
    <recommendedName>
        <fullName evidence="3">Succinyl-diaminopimelate desuccinylase</fullName>
        <ecNumber evidence="3">3.5.1.18</ecNumber>
    </recommendedName>
</protein>
<dbReference type="InterPro" id="IPR010174">
    <property type="entry name" value="Succinyl-DAP_deSuclase_DapE"/>
</dbReference>